<evidence type="ECO:0000313" key="2">
    <source>
        <dbReference type="Proteomes" id="UP000004358"/>
    </source>
</evidence>
<dbReference type="Proteomes" id="UP000004358">
    <property type="component" value="Unassembled WGS sequence"/>
</dbReference>
<dbReference type="HOGENOM" id="CLU_031404_1_0_0"/>
<proteinExistence type="predicted"/>
<gene>
    <name evidence="1" type="ORF">DSM3645_18586</name>
</gene>
<dbReference type="Gene3D" id="3.20.20.140">
    <property type="entry name" value="Metal-dependent hydrolases"/>
    <property type="match status" value="1"/>
</dbReference>
<dbReference type="SUPFAM" id="SSF51556">
    <property type="entry name" value="Metallo-dependent hydrolases"/>
    <property type="match status" value="1"/>
</dbReference>
<dbReference type="PANTHER" id="PTHR10443">
    <property type="entry name" value="MICROSOMAL DIPEPTIDASE"/>
    <property type="match status" value="1"/>
</dbReference>
<evidence type="ECO:0000313" key="1">
    <source>
        <dbReference type="EMBL" id="EAQ78056.1"/>
    </source>
</evidence>
<dbReference type="EMBL" id="AANZ01000024">
    <property type="protein sequence ID" value="EAQ78056.1"/>
    <property type="molecule type" value="Genomic_DNA"/>
</dbReference>
<sequence>MRPIFDAHLDLAWNALHWNRDLTQSLADMRGHEAHMTDHVARGRGTVTLPEMKKAGIHVCLGTVLVRSKPEVNPAAGFSRIDLDFQNQTIAHAIGMGQLAYYQMLNELGTIKLLRTADDLQQHLSAGKENSAEPLGVILAMEGADPIHTPQQAELWWNHGLRCVSLSHYAQGPYAPGTGIQGPVTPAGRELLQEFARLGMIVDLTHCAEPAFFEVLDLFPGPVLASHNMCRELVPGDRQFSDDQIRALIERGAVIGMAFDAWMLTPGWVRGESSPSCVSLSAAADHVDHICQLAGNVRHVGIGSDLDGGFGTEQTPHDLNSIADLQTLSTILADRGYSDTDLNAIFQGNFVRLFLENLPSI</sequence>
<dbReference type="OrthoDB" id="9804920at2"/>
<dbReference type="GO" id="GO:0070573">
    <property type="term" value="F:metallodipeptidase activity"/>
    <property type="evidence" value="ECO:0007669"/>
    <property type="project" value="InterPro"/>
</dbReference>
<name>A3ZZK0_9BACT</name>
<dbReference type="RefSeq" id="WP_002651701.1">
    <property type="nucleotide sequence ID" value="NZ_CH672376.1"/>
</dbReference>
<dbReference type="AlphaFoldDB" id="A3ZZK0"/>
<dbReference type="PROSITE" id="PS51365">
    <property type="entry name" value="RENAL_DIPEPTIDASE_2"/>
    <property type="match status" value="1"/>
</dbReference>
<dbReference type="PANTHER" id="PTHR10443:SF12">
    <property type="entry name" value="DIPEPTIDASE"/>
    <property type="match status" value="1"/>
</dbReference>
<dbReference type="STRING" id="314230.DSM3645_18586"/>
<dbReference type="Pfam" id="PF01244">
    <property type="entry name" value="Peptidase_M19"/>
    <property type="match status" value="1"/>
</dbReference>
<organism evidence="1 2">
    <name type="scientific">Blastopirellula marina DSM 3645</name>
    <dbReference type="NCBI Taxonomy" id="314230"/>
    <lineage>
        <taxon>Bacteria</taxon>
        <taxon>Pseudomonadati</taxon>
        <taxon>Planctomycetota</taxon>
        <taxon>Planctomycetia</taxon>
        <taxon>Pirellulales</taxon>
        <taxon>Pirellulaceae</taxon>
        <taxon>Blastopirellula</taxon>
    </lineage>
</organism>
<dbReference type="GO" id="GO:0006508">
    <property type="term" value="P:proteolysis"/>
    <property type="evidence" value="ECO:0007669"/>
    <property type="project" value="InterPro"/>
</dbReference>
<dbReference type="InterPro" id="IPR008257">
    <property type="entry name" value="Pept_M19"/>
</dbReference>
<accession>A3ZZK0</accession>
<comment type="caution">
    <text evidence="1">The sequence shown here is derived from an EMBL/GenBank/DDBJ whole genome shotgun (WGS) entry which is preliminary data.</text>
</comment>
<dbReference type="InterPro" id="IPR032466">
    <property type="entry name" value="Metal_Hydrolase"/>
</dbReference>
<protein>
    <submittedName>
        <fullName evidence="1">Putative peptidase</fullName>
    </submittedName>
</protein>
<reference evidence="1 2" key="1">
    <citation type="submission" date="2006-02" db="EMBL/GenBank/DDBJ databases">
        <authorList>
            <person name="Amann R."/>
            <person name="Ferriera S."/>
            <person name="Johnson J."/>
            <person name="Kravitz S."/>
            <person name="Halpern A."/>
            <person name="Remington K."/>
            <person name="Beeson K."/>
            <person name="Tran B."/>
            <person name="Rogers Y.-H."/>
            <person name="Friedman R."/>
            <person name="Venter J.C."/>
        </authorList>
    </citation>
    <scope>NUCLEOTIDE SEQUENCE [LARGE SCALE GENOMIC DNA]</scope>
    <source>
        <strain evidence="1 2">DSM 3645</strain>
    </source>
</reference>
<dbReference type="eggNOG" id="COG2355">
    <property type="taxonomic scope" value="Bacteria"/>
</dbReference>